<dbReference type="PANTHER" id="PTHR10961:SF7">
    <property type="entry name" value="FAD DEPENDENT OXIDOREDUCTASE DOMAIN-CONTAINING PROTEIN"/>
    <property type="match status" value="1"/>
</dbReference>
<dbReference type="InterPro" id="IPR036188">
    <property type="entry name" value="FAD/NAD-bd_sf"/>
</dbReference>
<evidence type="ECO:0000313" key="6">
    <source>
        <dbReference type="EMBL" id="BCD98100.1"/>
    </source>
</evidence>
<organism evidence="6 7">
    <name type="scientific">Marinagarivorans cellulosilyticus</name>
    <dbReference type="NCBI Taxonomy" id="2721545"/>
    <lineage>
        <taxon>Bacteria</taxon>
        <taxon>Pseudomonadati</taxon>
        <taxon>Pseudomonadota</taxon>
        <taxon>Gammaproteobacteria</taxon>
        <taxon>Cellvibrionales</taxon>
        <taxon>Cellvibrionaceae</taxon>
        <taxon>Marinagarivorans</taxon>
    </lineage>
</organism>
<dbReference type="Pfam" id="PF01266">
    <property type="entry name" value="DAO"/>
    <property type="match status" value="1"/>
</dbReference>
<keyword evidence="3" id="KW-0274">FAD</keyword>
<dbReference type="GO" id="GO:0050660">
    <property type="term" value="F:flavin adenine dinucleotide binding"/>
    <property type="evidence" value="ECO:0007669"/>
    <property type="project" value="InterPro"/>
</dbReference>
<dbReference type="SUPFAM" id="SSF51905">
    <property type="entry name" value="FAD/NAD(P)-binding domain"/>
    <property type="match status" value="1"/>
</dbReference>
<keyword evidence="4" id="KW-0560">Oxidoreductase</keyword>
<keyword evidence="7" id="KW-1185">Reference proteome</keyword>
<proteinExistence type="predicted"/>
<evidence type="ECO:0000259" key="5">
    <source>
        <dbReference type="Pfam" id="PF01266"/>
    </source>
</evidence>
<dbReference type="AlphaFoldDB" id="A0AAN2BKL9"/>
<accession>A0AAN2BKL9</accession>
<evidence type="ECO:0000256" key="3">
    <source>
        <dbReference type="ARBA" id="ARBA00022827"/>
    </source>
</evidence>
<dbReference type="InterPro" id="IPR045170">
    <property type="entry name" value="MTOX"/>
</dbReference>
<sequence length="400" mass="44754">MKHYDLIIVGGGPIGLATAYQASLRGLKTLVLEQYSYLNNQGSSAGASRQFRLQYAQTSMAELALAAQDYWASLQRFSQKSLITRSGSLWFGDPELNSQEGGIQAAENVMNALNIPYAPLNAAQIEAQYSFKNLPADYRGFFQPDGGIINLKATENTLYNQALASGLVDLMEWQVVRAIDASTPDNIHITTPNAEFCCSQLAITTGPYINQTLELLNLRMPIKLWQMSSAYFKKTAEQLYLPTWFVFQKPQQSALFYGFPEVDWSHPGYLRVATDFPDHGSIEKPSQRNIAPSAKSLALDSNWVLKHMKGLQATPRFTSTCLIALAQDSTKELLLDYLPEDHPNHHNIVVYSAGWAGKFIPILGDMICQMLNKPTNDFHYRNYCIARSNFSINWQPSCQA</sequence>
<name>A0AAN2BKL9_9GAMM</name>
<protein>
    <recommendedName>
        <fullName evidence="5">FAD dependent oxidoreductase domain-containing protein</fullName>
    </recommendedName>
</protein>
<dbReference type="InterPro" id="IPR006076">
    <property type="entry name" value="FAD-dep_OxRdtase"/>
</dbReference>
<feature type="domain" description="FAD dependent oxidoreductase" evidence="5">
    <location>
        <begin position="5"/>
        <end position="324"/>
    </location>
</feature>
<dbReference type="Gene3D" id="3.50.50.60">
    <property type="entry name" value="FAD/NAD(P)-binding domain"/>
    <property type="match status" value="1"/>
</dbReference>
<evidence type="ECO:0000313" key="7">
    <source>
        <dbReference type="Proteomes" id="UP001320119"/>
    </source>
</evidence>
<reference evidence="6 7" key="1">
    <citation type="journal article" date="2022" name="IScience">
        <title>An ultrasensitive nanofiber-based assay for enzymatic hydrolysis and deep-sea microbial degradation of cellulose.</title>
        <authorList>
            <person name="Tsudome M."/>
            <person name="Tachioka M."/>
            <person name="Miyazaki M."/>
            <person name="Uchimura K."/>
            <person name="Tsuda M."/>
            <person name="Takaki Y."/>
            <person name="Deguchi S."/>
        </authorList>
    </citation>
    <scope>NUCLEOTIDE SEQUENCE [LARGE SCALE GENOMIC DNA]</scope>
    <source>
        <strain evidence="6 7">GE09</strain>
    </source>
</reference>
<dbReference type="Gene3D" id="3.30.9.10">
    <property type="entry name" value="D-Amino Acid Oxidase, subunit A, domain 2"/>
    <property type="match status" value="1"/>
</dbReference>
<dbReference type="RefSeq" id="WP_236982224.1">
    <property type="nucleotide sequence ID" value="NZ_AP023086.1"/>
</dbReference>
<dbReference type="PANTHER" id="PTHR10961">
    <property type="entry name" value="PEROXISOMAL SARCOSINE OXIDASE"/>
    <property type="match status" value="1"/>
</dbReference>
<keyword evidence="2" id="KW-0285">Flavoprotein</keyword>
<evidence type="ECO:0000256" key="2">
    <source>
        <dbReference type="ARBA" id="ARBA00022630"/>
    </source>
</evidence>
<dbReference type="EMBL" id="AP023086">
    <property type="protein sequence ID" value="BCD98100.1"/>
    <property type="molecule type" value="Genomic_DNA"/>
</dbReference>
<comment type="cofactor">
    <cofactor evidence="1">
        <name>FAD</name>
        <dbReference type="ChEBI" id="CHEBI:57692"/>
    </cofactor>
</comment>
<evidence type="ECO:0000256" key="1">
    <source>
        <dbReference type="ARBA" id="ARBA00001974"/>
    </source>
</evidence>
<evidence type="ECO:0000256" key="4">
    <source>
        <dbReference type="ARBA" id="ARBA00023002"/>
    </source>
</evidence>
<dbReference type="Proteomes" id="UP001320119">
    <property type="component" value="Chromosome"/>
</dbReference>
<dbReference type="KEGG" id="marq:MARGE09_P2301"/>
<gene>
    <name evidence="6" type="ORF">MARGE09_P2301</name>
</gene>
<dbReference type="GO" id="GO:0008115">
    <property type="term" value="F:sarcosine oxidase activity"/>
    <property type="evidence" value="ECO:0007669"/>
    <property type="project" value="TreeGrafter"/>
</dbReference>